<dbReference type="InterPro" id="IPR036465">
    <property type="entry name" value="vWFA_dom_sf"/>
</dbReference>
<dbReference type="SMART" id="SM00327">
    <property type="entry name" value="VWA"/>
    <property type="match status" value="1"/>
</dbReference>
<proteinExistence type="predicted"/>
<dbReference type="PANTHER" id="PTHR10166">
    <property type="entry name" value="VOLTAGE-DEPENDENT CALCIUM CHANNEL SUBUNIT ALPHA-2/DELTA-RELATED"/>
    <property type="match status" value="1"/>
</dbReference>
<dbReference type="Gene3D" id="3.40.50.410">
    <property type="entry name" value="von Willebrand factor, type A domain"/>
    <property type="match status" value="1"/>
</dbReference>
<dbReference type="InterPro" id="IPR051173">
    <property type="entry name" value="Ca_channel_alpha-2/delta"/>
</dbReference>
<dbReference type="PROSITE" id="PS50234">
    <property type="entry name" value="VWFA"/>
    <property type="match status" value="1"/>
</dbReference>
<dbReference type="Pfam" id="PF13531">
    <property type="entry name" value="SBP_bac_11"/>
    <property type="match status" value="1"/>
</dbReference>
<evidence type="ECO:0000313" key="2">
    <source>
        <dbReference type="EMBL" id="CAA9500613.1"/>
    </source>
</evidence>
<evidence type="ECO:0000259" key="1">
    <source>
        <dbReference type="PROSITE" id="PS50234"/>
    </source>
</evidence>
<dbReference type="EMBL" id="CADCVQ010000081">
    <property type="protein sequence ID" value="CAA9500613.1"/>
    <property type="molecule type" value="Genomic_DNA"/>
</dbReference>
<accession>A0A6J4SPP4</accession>
<protein>
    <recommendedName>
        <fullName evidence="1">VWFA domain-containing protein</fullName>
    </recommendedName>
</protein>
<dbReference type="PANTHER" id="PTHR10166:SF37">
    <property type="entry name" value="STOLID, ISOFORM H"/>
    <property type="match status" value="1"/>
</dbReference>
<dbReference type="SUPFAM" id="SSF53850">
    <property type="entry name" value="Periplasmic binding protein-like II"/>
    <property type="match status" value="1"/>
</dbReference>
<feature type="domain" description="VWFA" evidence="1">
    <location>
        <begin position="385"/>
        <end position="565"/>
    </location>
</feature>
<dbReference type="InterPro" id="IPR002035">
    <property type="entry name" value="VWF_A"/>
</dbReference>
<organism evidence="2">
    <name type="scientific">uncultured Solirubrobacteraceae bacterium</name>
    <dbReference type="NCBI Taxonomy" id="1162706"/>
    <lineage>
        <taxon>Bacteria</taxon>
        <taxon>Bacillati</taxon>
        <taxon>Actinomycetota</taxon>
        <taxon>Thermoleophilia</taxon>
        <taxon>Solirubrobacterales</taxon>
        <taxon>Solirubrobacteraceae</taxon>
        <taxon>environmental samples</taxon>
    </lineage>
</organism>
<name>A0A6J4SPP4_9ACTN</name>
<dbReference type="GO" id="GO:0005891">
    <property type="term" value="C:voltage-gated calcium channel complex"/>
    <property type="evidence" value="ECO:0007669"/>
    <property type="project" value="TreeGrafter"/>
</dbReference>
<dbReference type="SUPFAM" id="SSF53300">
    <property type="entry name" value="vWA-like"/>
    <property type="match status" value="1"/>
</dbReference>
<reference evidence="2" key="1">
    <citation type="submission" date="2020-02" db="EMBL/GenBank/DDBJ databases">
        <authorList>
            <person name="Meier V. D."/>
        </authorList>
    </citation>
    <scope>NUCLEOTIDE SEQUENCE</scope>
    <source>
        <strain evidence="2">AVDCRST_MAG67</strain>
    </source>
</reference>
<sequence length="565" mass="60235">MKKSQLVLLAVAVVAVALIAVIGSGGGDDPQDPAASGSRTAPATAPAGAVTVSFAYSPEKEKLLVPLVNTFNASGAEVDGKKVFVKASNVSSGDAQTKIASGRLKLTAWSPASSLWGRLLNFDADQPYAADTNPSIVRTPLVIAMWEPMARALGYPKRKLGFADILKLARSKQGWGAYGKPEFGQFKLVHTNPDFSTSGLSAVVAEYYAATGKKEGLRTADITKGRAQVKDIERSIVHYGDTTLFISDQLRKNGLGYASAVAMEEATLVDFNQRRGNRDKLVAIYPAEGTFYSDNPYITLNAPWVSEPQRQGAKAFGEYLAKNIDGETAARYGFRSPDLKEKPSAPLTAANGVDPAQPRRVLGLPEPRVLDAIKKAWRADRKPANVLLVVDTSGSMVEAARLPNAKNGLQTFLREVAPQDRVGLMAFNDRVTPLLPIAPVRKNRAELRDRVAGLIADGGTAIYDATGDAVAQVGKLADTARINAVVLLTDGEDTDSTKTIDAVVRELEAQGDSARRVRVFTIAYSAGAAGAAENLARIAEASGGKSYTGDEDDIETVYRSISSFF</sequence>
<dbReference type="Pfam" id="PF00092">
    <property type="entry name" value="VWA"/>
    <property type="match status" value="1"/>
</dbReference>
<dbReference type="AlphaFoldDB" id="A0A6J4SPP4"/>
<dbReference type="GO" id="GO:0005245">
    <property type="term" value="F:voltage-gated calcium channel activity"/>
    <property type="evidence" value="ECO:0007669"/>
    <property type="project" value="TreeGrafter"/>
</dbReference>
<gene>
    <name evidence="2" type="ORF">AVDCRST_MAG67-1953</name>
</gene>